<evidence type="ECO:0000313" key="9">
    <source>
        <dbReference type="EMBL" id="KOF14360.1"/>
    </source>
</evidence>
<dbReference type="PANTHER" id="PTHR43386:SF25">
    <property type="entry name" value="PEPTIDE ABC TRANSPORTER PERMEASE PROTEIN"/>
    <property type="match status" value="1"/>
</dbReference>
<keyword evidence="2 7" id="KW-0813">Transport</keyword>
<evidence type="ECO:0000313" key="10">
    <source>
        <dbReference type="Proteomes" id="UP000037425"/>
    </source>
</evidence>
<evidence type="ECO:0000256" key="3">
    <source>
        <dbReference type="ARBA" id="ARBA00022475"/>
    </source>
</evidence>
<dbReference type="OrthoDB" id="9766870at2"/>
<comment type="caution">
    <text evidence="9">The sequence shown here is derived from an EMBL/GenBank/DDBJ whole genome shotgun (WGS) entry which is preliminary data.</text>
</comment>
<feature type="transmembrane region" description="Helical" evidence="7">
    <location>
        <begin position="219"/>
        <end position="240"/>
    </location>
</feature>
<name>A0A0L8BIH0_ENSAD</name>
<dbReference type="AlphaFoldDB" id="A0A0L8BIH0"/>
<evidence type="ECO:0000256" key="4">
    <source>
        <dbReference type="ARBA" id="ARBA00022692"/>
    </source>
</evidence>
<keyword evidence="6 7" id="KW-0472">Membrane</keyword>
<comment type="similarity">
    <text evidence="7">Belongs to the binding-protein-dependent transport system permease family.</text>
</comment>
<evidence type="ECO:0000256" key="6">
    <source>
        <dbReference type="ARBA" id="ARBA00023136"/>
    </source>
</evidence>
<evidence type="ECO:0000259" key="8">
    <source>
        <dbReference type="PROSITE" id="PS50928"/>
    </source>
</evidence>
<dbReference type="Pfam" id="PF00528">
    <property type="entry name" value="BPD_transp_1"/>
    <property type="match status" value="1"/>
</dbReference>
<protein>
    <submittedName>
        <fullName evidence="9">ABC transporter permease</fullName>
    </submittedName>
</protein>
<evidence type="ECO:0000256" key="2">
    <source>
        <dbReference type="ARBA" id="ARBA00022448"/>
    </source>
</evidence>
<dbReference type="Proteomes" id="UP000037425">
    <property type="component" value="Unassembled WGS sequence"/>
</dbReference>
<comment type="subcellular location">
    <subcellularLocation>
        <location evidence="1 7">Cell membrane</location>
        <topology evidence="1 7">Multi-pass membrane protein</topology>
    </subcellularLocation>
</comment>
<dbReference type="SUPFAM" id="SSF161098">
    <property type="entry name" value="MetI-like"/>
    <property type="match status" value="1"/>
</dbReference>
<feature type="transmembrane region" description="Helical" evidence="7">
    <location>
        <begin position="98"/>
        <end position="122"/>
    </location>
</feature>
<evidence type="ECO:0000256" key="1">
    <source>
        <dbReference type="ARBA" id="ARBA00004651"/>
    </source>
</evidence>
<dbReference type="RefSeq" id="WP_053251962.1">
    <property type="nucleotide sequence ID" value="NZ_LGAP01000027.1"/>
</dbReference>
<dbReference type="Pfam" id="PF12911">
    <property type="entry name" value="OppC_N"/>
    <property type="match status" value="1"/>
</dbReference>
<organism evidence="9 10">
    <name type="scientific">Ensifer adhaerens</name>
    <name type="common">Sinorhizobium morelense</name>
    <dbReference type="NCBI Taxonomy" id="106592"/>
    <lineage>
        <taxon>Bacteria</taxon>
        <taxon>Pseudomonadati</taxon>
        <taxon>Pseudomonadota</taxon>
        <taxon>Alphaproteobacteria</taxon>
        <taxon>Hyphomicrobiales</taxon>
        <taxon>Rhizobiaceae</taxon>
        <taxon>Sinorhizobium/Ensifer group</taxon>
        <taxon>Ensifer</taxon>
    </lineage>
</organism>
<dbReference type="InterPro" id="IPR035906">
    <property type="entry name" value="MetI-like_sf"/>
</dbReference>
<evidence type="ECO:0000256" key="7">
    <source>
        <dbReference type="RuleBase" id="RU363032"/>
    </source>
</evidence>
<dbReference type="Gene3D" id="1.10.3720.10">
    <property type="entry name" value="MetI-like"/>
    <property type="match status" value="1"/>
</dbReference>
<dbReference type="InterPro" id="IPR050366">
    <property type="entry name" value="BP-dependent_transpt_permease"/>
</dbReference>
<keyword evidence="4 7" id="KW-0812">Transmembrane</keyword>
<feature type="transmembrane region" description="Helical" evidence="7">
    <location>
        <begin position="142"/>
        <end position="167"/>
    </location>
</feature>
<feature type="transmembrane region" description="Helical" evidence="7">
    <location>
        <begin position="266"/>
        <end position="287"/>
    </location>
</feature>
<dbReference type="InterPro" id="IPR000515">
    <property type="entry name" value="MetI-like"/>
</dbReference>
<reference evidence="10" key="1">
    <citation type="submission" date="2015-07" db="EMBL/GenBank/DDBJ databases">
        <title>Whole genome sequence of an Ensifer adhaerens strain isolated from a cave pool in the Wind Cave National Park.</title>
        <authorList>
            <person name="Eng W.W.H."/>
            <person name="Gan H.M."/>
            <person name="Barton H.A."/>
            <person name="Savka M.A."/>
        </authorList>
    </citation>
    <scope>NUCLEOTIDE SEQUENCE [LARGE SCALE GENOMIC DNA]</scope>
    <source>
        <strain evidence="10">SD006</strain>
    </source>
</reference>
<keyword evidence="5 7" id="KW-1133">Transmembrane helix</keyword>
<feature type="transmembrane region" description="Helical" evidence="7">
    <location>
        <begin position="33"/>
        <end position="52"/>
    </location>
</feature>
<evidence type="ECO:0000256" key="5">
    <source>
        <dbReference type="ARBA" id="ARBA00022989"/>
    </source>
</evidence>
<dbReference type="GO" id="GO:0005886">
    <property type="term" value="C:plasma membrane"/>
    <property type="evidence" value="ECO:0007669"/>
    <property type="project" value="UniProtKB-SubCell"/>
</dbReference>
<sequence length="297" mass="32561">MSTTINPVTQRKPFKPGRSRRTRIWKAFARAPLTAWFGVVVVACYAVVALFAPMIAPYGEAQVFPEAFAPWSSEFMLGTDQLGRDVLTRLIYGARNTLGIAVITTALSFFFGVSLGLVAALFKGWVDQVLSRSIDIVLSIPGLIFSLMLLAIFGSNIWSLILIIAVLDSTNFYRLARTSGLSVASMEFIEAARLRGERPSWIVFREILPNILPPLVAEAGLRFCFVFLTISALSFLGVGIQPPTADWGSMVRENATLITYGDITPLLPAAAIGLLTVAVNFVVDWFLHNISGFKDEH</sequence>
<accession>A0A0L8BIH0</accession>
<gene>
    <name evidence="9" type="ORF">AC244_27360</name>
</gene>
<dbReference type="EMBL" id="LGAP01000027">
    <property type="protein sequence ID" value="KOF14360.1"/>
    <property type="molecule type" value="Genomic_DNA"/>
</dbReference>
<dbReference type="PROSITE" id="PS50928">
    <property type="entry name" value="ABC_TM1"/>
    <property type="match status" value="1"/>
</dbReference>
<feature type="domain" description="ABC transmembrane type-1" evidence="8">
    <location>
        <begin position="94"/>
        <end position="287"/>
    </location>
</feature>
<dbReference type="InterPro" id="IPR025966">
    <property type="entry name" value="OppC_N"/>
</dbReference>
<dbReference type="PATRIC" id="fig|106592.7.peg.4262"/>
<dbReference type="PANTHER" id="PTHR43386">
    <property type="entry name" value="OLIGOPEPTIDE TRANSPORT SYSTEM PERMEASE PROTEIN APPC"/>
    <property type="match status" value="1"/>
</dbReference>
<proteinExistence type="inferred from homology"/>
<dbReference type="CDD" id="cd06261">
    <property type="entry name" value="TM_PBP2"/>
    <property type="match status" value="1"/>
</dbReference>
<dbReference type="GO" id="GO:0055085">
    <property type="term" value="P:transmembrane transport"/>
    <property type="evidence" value="ECO:0007669"/>
    <property type="project" value="InterPro"/>
</dbReference>
<keyword evidence="3" id="KW-1003">Cell membrane</keyword>